<dbReference type="SUPFAM" id="SSF81383">
    <property type="entry name" value="F-box domain"/>
    <property type="match status" value="1"/>
</dbReference>
<protein>
    <recommendedName>
        <fullName evidence="4">F-box domain-containing protein</fullName>
    </recommendedName>
</protein>
<dbReference type="PANTHER" id="PTHR33207">
    <property type="entry name" value="F-BOX DOMAIN CONTAINING PROTEIN-RELATED"/>
    <property type="match status" value="1"/>
</dbReference>
<accession>A0AAD8RFX9</accession>
<gene>
    <name evidence="2" type="ORF">QYE76_026292</name>
</gene>
<name>A0AAD8RFX9_LOLMU</name>
<sequence length="149" mass="16389">MARWYASRAASSSSSFSDKGLTSSMPMTMDLALSRKLSKLEDDASAADDVSKVLGDDDLLAEILLRVGLPTTLVHAAAACKRWLHHASDKAFLRCYHKLNPPRLLGFYTKIHQGAPRFVPMLDASSSAPRAVRRPPMPTRTERLHDITG</sequence>
<reference evidence="2" key="1">
    <citation type="submission" date="2023-07" db="EMBL/GenBank/DDBJ databases">
        <title>A chromosome-level genome assembly of Lolium multiflorum.</title>
        <authorList>
            <person name="Chen Y."/>
            <person name="Copetti D."/>
            <person name="Kolliker R."/>
            <person name="Studer B."/>
        </authorList>
    </citation>
    <scope>NUCLEOTIDE SEQUENCE</scope>
    <source>
        <strain evidence="2">02402/16</strain>
        <tissue evidence="2">Leaf</tissue>
    </source>
</reference>
<evidence type="ECO:0000313" key="2">
    <source>
        <dbReference type="EMBL" id="KAK1620775.1"/>
    </source>
</evidence>
<comment type="caution">
    <text evidence="2">The sequence shown here is derived from an EMBL/GenBank/DDBJ whole genome shotgun (WGS) entry which is preliminary data.</text>
</comment>
<dbReference type="EMBL" id="JAUUTY010000006">
    <property type="protein sequence ID" value="KAK1620775.1"/>
    <property type="molecule type" value="Genomic_DNA"/>
</dbReference>
<organism evidence="2 3">
    <name type="scientific">Lolium multiflorum</name>
    <name type="common">Italian ryegrass</name>
    <name type="synonym">Lolium perenne subsp. multiflorum</name>
    <dbReference type="NCBI Taxonomy" id="4521"/>
    <lineage>
        <taxon>Eukaryota</taxon>
        <taxon>Viridiplantae</taxon>
        <taxon>Streptophyta</taxon>
        <taxon>Embryophyta</taxon>
        <taxon>Tracheophyta</taxon>
        <taxon>Spermatophyta</taxon>
        <taxon>Magnoliopsida</taxon>
        <taxon>Liliopsida</taxon>
        <taxon>Poales</taxon>
        <taxon>Poaceae</taxon>
        <taxon>BOP clade</taxon>
        <taxon>Pooideae</taxon>
        <taxon>Poodae</taxon>
        <taxon>Poeae</taxon>
        <taxon>Poeae Chloroplast Group 2 (Poeae type)</taxon>
        <taxon>Loliodinae</taxon>
        <taxon>Loliinae</taxon>
        <taxon>Lolium</taxon>
    </lineage>
</organism>
<evidence type="ECO:0000313" key="3">
    <source>
        <dbReference type="Proteomes" id="UP001231189"/>
    </source>
</evidence>
<dbReference type="AlphaFoldDB" id="A0AAD8RFX9"/>
<feature type="region of interest" description="Disordered" evidence="1">
    <location>
        <begin position="126"/>
        <end position="149"/>
    </location>
</feature>
<proteinExistence type="predicted"/>
<evidence type="ECO:0008006" key="4">
    <source>
        <dbReference type="Google" id="ProtNLM"/>
    </source>
</evidence>
<feature type="compositionally biased region" description="Basic and acidic residues" evidence="1">
    <location>
        <begin position="140"/>
        <end position="149"/>
    </location>
</feature>
<dbReference type="InterPro" id="IPR036047">
    <property type="entry name" value="F-box-like_dom_sf"/>
</dbReference>
<keyword evidence="3" id="KW-1185">Reference proteome</keyword>
<dbReference type="Proteomes" id="UP001231189">
    <property type="component" value="Unassembled WGS sequence"/>
</dbReference>
<evidence type="ECO:0000256" key="1">
    <source>
        <dbReference type="SAM" id="MobiDB-lite"/>
    </source>
</evidence>